<gene>
    <name evidence="2" type="primary">glyctk</name>
    <name evidence="2" type="ORF">Anas_00052</name>
</gene>
<feature type="domain" description="MOFRL" evidence="1">
    <location>
        <begin position="68"/>
        <end position="191"/>
    </location>
</feature>
<dbReference type="InterPro" id="IPR039760">
    <property type="entry name" value="MOFRL_protein"/>
</dbReference>
<keyword evidence="2" id="KW-0808">Transferase</keyword>
<reference evidence="2 3" key="1">
    <citation type="journal article" date="2019" name="PLoS Biol.">
        <title>Sex chromosomes control vertical transmission of feminizing Wolbachia symbionts in an isopod.</title>
        <authorList>
            <person name="Becking T."/>
            <person name="Chebbi M.A."/>
            <person name="Giraud I."/>
            <person name="Moumen B."/>
            <person name="Laverre T."/>
            <person name="Caubet Y."/>
            <person name="Peccoud J."/>
            <person name="Gilbert C."/>
            <person name="Cordaux R."/>
        </authorList>
    </citation>
    <scope>NUCLEOTIDE SEQUENCE [LARGE SCALE GENOMIC DNA]</scope>
    <source>
        <strain evidence="2">ANa2</strain>
        <tissue evidence="2">Whole body excluding digestive tract and cuticle</tissue>
    </source>
</reference>
<name>A0A5N5TJC9_9CRUS</name>
<dbReference type="GO" id="GO:0005737">
    <property type="term" value="C:cytoplasm"/>
    <property type="evidence" value="ECO:0007669"/>
    <property type="project" value="TreeGrafter"/>
</dbReference>
<accession>A0A5N5TJC9</accession>
<proteinExistence type="predicted"/>
<evidence type="ECO:0000313" key="3">
    <source>
        <dbReference type="Proteomes" id="UP000326759"/>
    </source>
</evidence>
<dbReference type="InterPro" id="IPR007835">
    <property type="entry name" value="MOFRL"/>
</dbReference>
<dbReference type="PANTHER" id="PTHR12227">
    <property type="entry name" value="GLYCERATE KINASE"/>
    <property type="match status" value="1"/>
</dbReference>
<dbReference type="Gene3D" id="3.40.1480.10">
    <property type="entry name" value="MOFRL domain"/>
    <property type="match status" value="1"/>
</dbReference>
<dbReference type="Proteomes" id="UP000326759">
    <property type="component" value="Unassembled WGS sequence"/>
</dbReference>
<sequence>MWSPIIMTSSLQGEASIIGRNLARLAFDILGNYGDVNNSNVNVFREVLNINEEAISLLTSTIRNSTSLCLLFGGETTVTVNGKGRGGRNQEMVLAFSLETEKLSEQFNGDGEISFLSGGTDGIDGPTDAAGALTYFICREGQVQLQTDDARKEGLDPEKFLKDNDSYNYFSQLSEGKYLLKPGHTGTNVMDIQMVYIHKY</sequence>
<dbReference type="EMBL" id="SEYY01000973">
    <property type="protein sequence ID" value="KAB7506155.1"/>
    <property type="molecule type" value="Genomic_DNA"/>
</dbReference>
<dbReference type="OrthoDB" id="44918at2759"/>
<dbReference type="InterPro" id="IPR037035">
    <property type="entry name" value="GK-like_C_sf"/>
</dbReference>
<dbReference type="Pfam" id="PF05161">
    <property type="entry name" value="MOFRL"/>
    <property type="match status" value="1"/>
</dbReference>
<dbReference type="AlphaFoldDB" id="A0A5N5TJC9"/>
<keyword evidence="3" id="KW-1185">Reference proteome</keyword>
<dbReference type="SUPFAM" id="SSF82544">
    <property type="entry name" value="GckA/TtuD-like"/>
    <property type="match status" value="1"/>
</dbReference>
<organism evidence="2 3">
    <name type="scientific">Armadillidium nasatum</name>
    <dbReference type="NCBI Taxonomy" id="96803"/>
    <lineage>
        <taxon>Eukaryota</taxon>
        <taxon>Metazoa</taxon>
        <taxon>Ecdysozoa</taxon>
        <taxon>Arthropoda</taxon>
        <taxon>Crustacea</taxon>
        <taxon>Multicrustacea</taxon>
        <taxon>Malacostraca</taxon>
        <taxon>Eumalacostraca</taxon>
        <taxon>Peracarida</taxon>
        <taxon>Isopoda</taxon>
        <taxon>Oniscidea</taxon>
        <taxon>Crinocheta</taxon>
        <taxon>Armadillidiidae</taxon>
        <taxon>Armadillidium</taxon>
    </lineage>
</organism>
<evidence type="ECO:0000259" key="1">
    <source>
        <dbReference type="Pfam" id="PF05161"/>
    </source>
</evidence>
<dbReference type="PANTHER" id="PTHR12227:SF0">
    <property type="entry name" value="GLYCERATE KINASE"/>
    <property type="match status" value="1"/>
</dbReference>
<protein>
    <submittedName>
        <fullName evidence="2">Glycerate kinase</fullName>
    </submittedName>
</protein>
<keyword evidence="2" id="KW-0418">Kinase</keyword>
<evidence type="ECO:0000313" key="2">
    <source>
        <dbReference type="EMBL" id="KAB7506155.1"/>
    </source>
</evidence>
<dbReference type="GO" id="GO:0008887">
    <property type="term" value="F:glycerate kinase activity"/>
    <property type="evidence" value="ECO:0007669"/>
    <property type="project" value="InterPro"/>
</dbReference>
<comment type="caution">
    <text evidence="2">The sequence shown here is derived from an EMBL/GenBank/DDBJ whole genome shotgun (WGS) entry which is preliminary data.</text>
</comment>